<dbReference type="RefSeq" id="WP_008141296.1">
    <property type="nucleotide sequence ID" value="NZ_EQ973634.1"/>
</dbReference>
<gene>
    <name evidence="2" type="ORF">BACCOPRO_00980</name>
</gene>
<dbReference type="InterPro" id="IPR042278">
    <property type="entry name" value="Mfa-like_1_N"/>
</dbReference>
<dbReference type="HOGENOM" id="CLU_862359_0_0_10"/>
<proteinExistence type="predicted"/>
<evidence type="ECO:0000256" key="1">
    <source>
        <dbReference type="SAM" id="SignalP"/>
    </source>
</evidence>
<sequence length="331" mass="35157">MKKLYARIVPLVFVLGACSSSDEPAADPSVPVGFSVQTETRAAVTGTTLPDGSLFKVWGGYNGNNVFDDREVTKTASGCTYTGTEYWVPGKTYNFHAVYPAELPAGATLTVAGDGTVSVSNFDCSATGDAAVDLMTASAPDIKADEIIANQNPVELTFSHLLSHISFVFDNQLTGGYAAEVTDISFSIRVKGNYNSSTEPSPWTNLNPGAITLYPAAAPLTVANKLSVTSAPALVIPQSNTGVNVTFTVTIREIIDEDTGSTTMTVVKRFTSPLATTDGEWKMGQRYEYKATLTGELMEMDGLTQITLDVKITDWSVEDANVSWGGETAAP</sequence>
<dbReference type="EMBL" id="ACBW01000078">
    <property type="protein sequence ID" value="EEF75491.1"/>
    <property type="molecule type" value="Genomic_DNA"/>
</dbReference>
<dbReference type="AlphaFoldDB" id="S0FAC5"/>
<dbReference type="Pfam" id="PF13149">
    <property type="entry name" value="Mfa_like_1"/>
    <property type="match status" value="1"/>
</dbReference>
<accession>S0FAC5</accession>
<dbReference type="GeneID" id="78405244"/>
<dbReference type="InterPro" id="IPR025049">
    <property type="entry name" value="Mfa-like_1"/>
</dbReference>
<evidence type="ECO:0000313" key="2">
    <source>
        <dbReference type="EMBL" id="EEF75491.1"/>
    </source>
</evidence>
<keyword evidence="3" id="KW-1185">Reference proteome</keyword>
<feature type="chain" id="PRO_5004486660" description="Fimbrillin family protein" evidence="1">
    <location>
        <begin position="26"/>
        <end position="331"/>
    </location>
</feature>
<dbReference type="STRING" id="547042.BACCOPRO_00980"/>
<comment type="caution">
    <text evidence="2">The sequence shown here is derived from an EMBL/GenBank/DDBJ whole genome shotgun (WGS) entry which is preliminary data.</text>
</comment>
<evidence type="ECO:0000313" key="3">
    <source>
        <dbReference type="Proteomes" id="UP000014073"/>
    </source>
</evidence>
<protein>
    <recommendedName>
        <fullName evidence="4">Fimbrillin family protein</fullName>
    </recommendedName>
</protein>
<dbReference type="eggNOG" id="ENOG5031CE4">
    <property type="taxonomic scope" value="Bacteria"/>
</dbReference>
<dbReference type="CDD" id="cd13121">
    <property type="entry name" value="BF2867_like_C"/>
    <property type="match status" value="1"/>
</dbReference>
<dbReference type="Gene3D" id="2.60.40.2620">
    <property type="entry name" value="Fimbrillin-like"/>
    <property type="match status" value="1"/>
</dbReference>
<reference evidence="2 3" key="1">
    <citation type="submission" date="2008-12" db="EMBL/GenBank/DDBJ databases">
        <authorList>
            <person name="Fulton L."/>
            <person name="Clifton S."/>
            <person name="Fulton B."/>
            <person name="Xu J."/>
            <person name="Minx P."/>
            <person name="Pepin K.H."/>
            <person name="Johnson M."/>
            <person name="Bhonagiri V."/>
            <person name="Nash W.E."/>
            <person name="Mardis E.R."/>
            <person name="Wilson R.K."/>
        </authorList>
    </citation>
    <scope>NUCLEOTIDE SEQUENCE [LARGE SCALE GENOMIC DNA]</scope>
    <source>
        <strain evidence="2 3">DSM 18228</strain>
    </source>
</reference>
<dbReference type="OrthoDB" id="1007208at2"/>
<dbReference type="PROSITE" id="PS51257">
    <property type="entry name" value="PROKAR_LIPOPROTEIN"/>
    <property type="match status" value="1"/>
</dbReference>
<keyword evidence="1" id="KW-0732">Signal</keyword>
<organism evidence="2 3">
    <name type="scientific">Phocaeicola coprophilus DSM 18228 = JCM 13818</name>
    <dbReference type="NCBI Taxonomy" id="547042"/>
    <lineage>
        <taxon>Bacteria</taxon>
        <taxon>Pseudomonadati</taxon>
        <taxon>Bacteroidota</taxon>
        <taxon>Bacteroidia</taxon>
        <taxon>Bacteroidales</taxon>
        <taxon>Bacteroidaceae</taxon>
        <taxon>Phocaeicola</taxon>
    </lineage>
</organism>
<dbReference type="Gene3D" id="2.60.40.2630">
    <property type="match status" value="1"/>
</dbReference>
<dbReference type="Proteomes" id="UP000014073">
    <property type="component" value="Unassembled WGS sequence"/>
</dbReference>
<dbReference type="CDD" id="cd13120">
    <property type="entry name" value="BF2867_like_N"/>
    <property type="match status" value="1"/>
</dbReference>
<feature type="signal peptide" evidence="1">
    <location>
        <begin position="1"/>
        <end position="25"/>
    </location>
</feature>
<evidence type="ECO:0008006" key="4">
    <source>
        <dbReference type="Google" id="ProtNLM"/>
    </source>
</evidence>
<name>S0FAC5_9BACT</name>